<dbReference type="EMBL" id="JAKUCV010000262">
    <property type="protein sequence ID" value="KAJ4850669.1"/>
    <property type="molecule type" value="Genomic_DNA"/>
</dbReference>
<evidence type="ECO:0008006" key="4">
    <source>
        <dbReference type="Google" id="ProtNLM"/>
    </source>
</evidence>
<dbReference type="Proteomes" id="UP001141552">
    <property type="component" value="Unassembled WGS sequence"/>
</dbReference>
<reference evidence="2" key="1">
    <citation type="submission" date="2022-02" db="EMBL/GenBank/DDBJ databases">
        <authorList>
            <person name="Henning P.M."/>
            <person name="McCubbin A.G."/>
            <person name="Shore J.S."/>
        </authorList>
    </citation>
    <scope>NUCLEOTIDE SEQUENCE</scope>
    <source>
        <strain evidence="2">F60SS</strain>
        <tissue evidence="2">Leaves</tissue>
    </source>
</reference>
<name>A0A9Q0GI02_9ROSI</name>
<reference evidence="2" key="2">
    <citation type="journal article" date="2023" name="Plants (Basel)">
        <title>Annotation of the Turnera subulata (Passifloraceae) Draft Genome Reveals the S-Locus Evolved after the Divergence of Turneroideae from Passifloroideae in a Stepwise Manner.</title>
        <authorList>
            <person name="Henning P.M."/>
            <person name="Roalson E.H."/>
            <person name="Mir W."/>
            <person name="McCubbin A.G."/>
            <person name="Shore J.S."/>
        </authorList>
    </citation>
    <scope>NUCLEOTIDE SEQUENCE</scope>
    <source>
        <strain evidence="2">F60SS</strain>
    </source>
</reference>
<evidence type="ECO:0000313" key="2">
    <source>
        <dbReference type="EMBL" id="KAJ4850669.1"/>
    </source>
</evidence>
<keyword evidence="1" id="KW-0812">Transmembrane</keyword>
<organism evidence="2 3">
    <name type="scientific">Turnera subulata</name>
    <dbReference type="NCBI Taxonomy" id="218843"/>
    <lineage>
        <taxon>Eukaryota</taxon>
        <taxon>Viridiplantae</taxon>
        <taxon>Streptophyta</taxon>
        <taxon>Embryophyta</taxon>
        <taxon>Tracheophyta</taxon>
        <taxon>Spermatophyta</taxon>
        <taxon>Magnoliopsida</taxon>
        <taxon>eudicotyledons</taxon>
        <taxon>Gunneridae</taxon>
        <taxon>Pentapetalae</taxon>
        <taxon>rosids</taxon>
        <taxon>fabids</taxon>
        <taxon>Malpighiales</taxon>
        <taxon>Passifloraceae</taxon>
        <taxon>Turnera</taxon>
    </lineage>
</organism>
<keyword evidence="1" id="KW-0472">Membrane</keyword>
<evidence type="ECO:0000256" key="1">
    <source>
        <dbReference type="SAM" id="Phobius"/>
    </source>
</evidence>
<keyword evidence="1" id="KW-1133">Transmembrane helix</keyword>
<evidence type="ECO:0000313" key="3">
    <source>
        <dbReference type="Proteomes" id="UP001141552"/>
    </source>
</evidence>
<sequence length="137" mass="15875">MREKKKNEKDQVQNIFEPKKVQRTQKPVLLSHACSMVATFFSVILRRLEVVGRRFIKVTKNKLVKFKEKKKNPRNTSFFASLFLQYSPFQDAVESSYASHFLTCGRQQQPLLLVGVNERETITGGSLQVIKGREQKN</sequence>
<comment type="caution">
    <text evidence="2">The sequence shown here is derived from an EMBL/GenBank/DDBJ whole genome shotgun (WGS) entry which is preliminary data.</text>
</comment>
<keyword evidence="3" id="KW-1185">Reference proteome</keyword>
<dbReference type="AlphaFoldDB" id="A0A9Q0GI02"/>
<protein>
    <recommendedName>
        <fullName evidence="4">Transmembrane protein</fullName>
    </recommendedName>
</protein>
<accession>A0A9Q0GI02</accession>
<proteinExistence type="predicted"/>
<gene>
    <name evidence="2" type="ORF">Tsubulata_003920</name>
</gene>
<feature type="transmembrane region" description="Helical" evidence="1">
    <location>
        <begin position="28"/>
        <end position="45"/>
    </location>
</feature>